<evidence type="ECO:0000259" key="1">
    <source>
        <dbReference type="Pfam" id="PF17262"/>
    </source>
</evidence>
<dbReference type="InterPro" id="IPR041528">
    <property type="entry name" value="Cas6b_N"/>
</dbReference>
<dbReference type="Pfam" id="PF17262">
    <property type="entry name" value="Cas6b_C"/>
    <property type="match status" value="1"/>
</dbReference>
<evidence type="ECO:0008006" key="4">
    <source>
        <dbReference type="Google" id="ProtNLM"/>
    </source>
</evidence>
<gene>
    <name evidence="3" type="ORF">MNBD_BACTEROID07-815</name>
</gene>
<dbReference type="Pfam" id="PF17955">
    <property type="entry name" value="Cas6b_N"/>
    <property type="match status" value="1"/>
</dbReference>
<proteinExistence type="predicted"/>
<evidence type="ECO:0000259" key="2">
    <source>
        <dbReference type="Pfam" id="PF17955"/>
    </source>
</evidence>
<sequence>MILNQTIIRFPDIRLQTRDAHKLRGYFGNLFKEHSPLLHNHFEDGSLRYAYPLVQYKVIDGIPHLVGIGEGGKLLIQLFLKIKELNIGGDIYPVLSKNIENRIIDIEDTGELLEYRFVTLWMGLNESNYHKYIDANQGEKQKLLQSILTGNILSFYKGIGFRTKQNIMLKLKEKEHLTQFKGQKMLAFSGSFVTNAVLPDFTGVGKAVSRGFGTIIQIN</sequence>
<reference evidence="3" key="1">
    <citation type="submission" date="2018-06" db="EMBL/GenBank/DDBJ databases">
        <authorList>
            <person name="Zhirakovskaya E."/>
        </authorList>
    </citation>
    <scope>NUCLEOTIDE SEQUENCE</scope>
</reference>
<organism evidence="3">
    <name type="scientific">hydrothermal vent metagenome</name>
    <dbReference type="NCBI Taxonomy" id="652676"/>
    <lineage>
        <taxon>unclassified sequences</taxon>
        <taxon>metagenomes</taxon>
        <taxon>ecological metagenomes</taxon>
    </lineage>
</organism>
<dbReference type="InterPro" id="IPR020209">
    <property type="entry name" value="Cas6b_C"/>
</dbReference>
<accession>A0A3B0U9Q2</accession>
<dbReference type="AlphaFoldDB" id="A0A3B0U9Q2"/>
<feature type="domain" description="Cas6b C-terminal" evidence="1">
    <location>
        <begin position="110"/>
        <end position="217"/>
    </location>
</feature>
<feature type="domain" description="Cas6b N-terminal" evidence="2">
    <location>
        <begin position="3"/>
        <end position="102"/>
    </location>
</feature>
<evidence type="ECO:0000313" key="3">
    <source>
        <dbReference type="EMBL" id="VAW27685.1"/>
    </source>
</evidence>
<name>A0A3B0U9Q2_9ZZZZ</name>
<protein>
    <recommendedName>
        <fullName evidence="4">DNA repair protein</fullName>
    </recommendedName>
</protein>
<dbReference type="EMBL" id="UOET01000146">
    <property type="protein sequence ID" value="VAW27685.1"/>
    <property type="molecule type" value="Genomic_DNA"/>
</dbReference>